<dbReference type="Gene3D" id="3.30.470.20">
    <property type="entry name" value="ATP-grasp fold, B domain"/>
    <property type="match status" value="1"/>
</dbReference>
<dbReference type="STRING" id="1798375.A2773_00310"/>
<comment type="pathway">
    <text evidence="3 14">Purine metabolism; IMP biosynthesis via de novo pathway; N(1)-(5-phospho-D-ribosyl)glycinamide from 5-phospho-alpha-D-ribose 1-diphosphate: step 2/2.</text>
</comment>
<comment type="caution">
    <text evidence="17">The sequence shown here is derived from an EMBL/GenBank/DDBJ whole genome shotgun (WGS) entry which is preliminary data.</text>
</comment>
<keyword evidence="5 14" id="KW-0436">Ligase</keyword>
<evidence type="ECO:0000256" key="13">
    <source>
        <dbReference type="ARBA" id="ARBA00042864"/>
    </source>
</evidence>
<evidence type="ECO:0000256" key="8">
    <source>
        <dbReference type="ARBA" id="ARBA00022755"/>
    </source>
</evidence>
<dbReference type="EMBL" id="MFJE01000063">
    <property type="protein sequence ID" value="OGG13037.1"/>
    <property type="molecule type" value="Genomic_DNA"/>
</dbReference>
<evidence type="ECO:0000256" key="11">
    <source>
        <dbReference type="ARBA" id="ARBA00038345"/>
    </source>
</evidence>
<keyword evidence="6" id="KW-0479">Metal-binding</keyword>
<evidence type="ECO:0000256" key="2">
    <source>
        <dbReference type="ARBA" id="ARBA00001946"/>
    </source>
</evidence>
<comment type="cofactor">
    <cofactor evidence="2">
        <name>Mg(2+)</name>
        <dbReference type="ChEBI" id="CHEBI:18420"/>
    </cofactor>
</comment>
<dbReference type="NCBIfam" id="TIGR00877">
    <property type="entry name" value="purD"/>
    <property type="match status" value="1"/>
</dbReference>
<dbReference type="Pfam" id="PF02844">
    <property type="entry name" value="GARS_N"/>
    <property type="match status" value="1"/>
</dbReference>
<feature type="domain" description="ATP-grasp" evidence="16">
    <location>
        <begin position="107"/>
        <end position="313"/>
    </location>
</feature>
<keyword evidence="8 14" id="KW-0658">Purine biosynthesis</keyword>
<dbReference type="InterPro" id="IPR011761">
    <property type="entry name" value="ATP-grasp"/>
</dbReference>
<dbReference type="SUPFAM" id="SSF52440">
    <property type="entry name" value="PreATP-grasp domain"/>
    <property type="match status" value="1"/>
</dbReference>
<evidence type="ECO:0000256" key="7">
    <source>
        <dbReference type="ARBA" id="ARBA00022741"/>
    </source>
</evidence>
<dbReference type="Pfam" id="PF02843">
    <property type="entry name" value="GARS_C"/>
    <property type="match status" value="1"/>
</dbReference>
<dbReference type="InterPro" id="IPR016185">
    <property type="entry name" value="PreATP-grasp_dom_sf"/>
</dbReference>
<evidence type="ECO:0000256" key="5">
    <source>
        <dbReference type="ARBA" id="ARBA00022598"/>
    </source>
</evidence>
<dbReference type="SMART" id="SM01209">
    <property type="entry name" value="GARS_A"/>
    <property type="match status" value="1"/>
</dbReference>
<evidence type="ECO:0000256" key="4">
    <source>
        <dbReference type="ARBA" id="ARBA00013255"/>
    </source>
</evidence>
<reference evidence="17 18" key="1">
    <citation type="journal article" date="2016" name="Nat. Commun.">
        <title>Thousands of microbial genomes shed light on interconnected biogeochemical processes in an aquifer system.</title>
        <authorList>
            <person name="Anantharaman K."/>
            <person name="Brown C.T."/>
            <person name="Hug L.A."/>
            <person name="Sharon I."/>
            <person name="Castelle C.J."/>
            <person name="Probst A.J."/>
            <person name="Thomas B.C."/>
            <person name="Singh A."/>
            <person name="Wilkins M.J."/>
            <person name="Karaoz U."/>
            <person name="Brodie E.L."/>
            <person name="Williams K.H."/>
            <person name="Hubbard S.S."/>
            <person name="Banfield J.F."/>
        </authorList>
    </citation>
    <scope>NUCLEOTIDE SEQUENCE [LARGE SCALE GENOMIC DNA]</scope>
</reference>
<dbReference type="InterPro" id="IPR020560">
    <property type="entry name" value="PRibGlycinamide_synth_C-dom"/>
</dbReference>
<dbReference type="PANTHER" id="PTHR43472:SF1">
    <property type="entry name" value="PHOSPHORIBOSYLAMINE--GLYCINE LIGASE, CHLOROPLASTIC"/>
    <property type="match status" value="1"/>
</dbReference>
<dbReference type="HAMAP" id="MF_00138">
    <property type="entry name" value="GARS"/>
    <property type="match status" value="1"/>
</dbReference>
<dbReference type="Gene3D" id="3.30.1490.20">
    <property type="entry name" value="ATP-grasp fold, A domain"/>
    <property type="match status" value="1"/>
</dbReference>
<evidence type="ECO:0000256" key="6">
    <source>
        <dbReference type="ARBA" id="ARBA00022723"/>
    </source>
</evidence>
<gene>
    <name evidence="14" type="primary">purD</name>
    <name evidence="17" type="ORF">A2773_00310</name>
</gene>
<dbReference type="GO" id="GO:0009113">
    <property type="term" value="P:purine nucleobase biosynthetic process"/>
    <property type="evidence" value="ECO:0007669"/>
    <property type="project" value="InterPro"/>
</dbReference>
<dbReference type="Gene3D" id="3.40.50.20">
    <property type="match status" value="1"/>
</dbReference>
<evidence type="ECO:0000256" key="1">
    <source>
        <dbReference type="ARBA" id="ARBA00001936"/>
    </source>
</evidence>
<evidence type="ECO:0000256" key="3">
    <source>
        <dbReference type="ARBA" id="ARBA00005174"/>
    </source>
</evidence>
<dbReference type="InterPro" id="IPR020561">
    <property type="entry name" value="PRibGlycinamid_synth_ATP-grasp"/>
</dbReference>
<dbReference type="FunFam" id="3.40.50.20:FF:000006">
    <property type="entry name" value="Phosphoribosylamine--glycine ligase, chloroplastic"/>
    <property type="match status" value="1"/>
</dbReference>
<dbReference type="PANTHER" id="PTHR43472">
    <property type="entry name" value="PHOSPHORIBOSYLAMINE--GLYCINE LIGASE"/>
    <property type="match status" value="1"/>
</dbReference>
<dbReference type="InterPro" id="IPR037123">
    <property type="entry name" value="PRibGlycinamide_synth_C_sf"/>
</dbReference>
<keyword evidence="9 15" id="KW-0067">ATP-binding</keyword>
<comment type="cofactor">
    <cofactor evidence="1">
        <name>Mn(2+)</name>
        <dbReference type="ChEBI" id="CHEBI:29035"/>
    </cofactor>
</comment>
<protein>
    <recommendedName>
        <fullName evidence="4 14">Phosphoribosylamine--glycine ligase</fullName>
        <ecNumber evidence="4 14">6.3.4.13</ecNumber>
    </recommendedName>
    <alternativeName>
        <fullName evidence="14">GARS</fullName>
    </alternativeName>
    <alternativeName>
        <fullName evidence="12 14">Glycinamide ribonucleotide synthetase</fullName>
    </alternativeName>
    <alternativeName>
        <fullName evidence="13 14">Phosphoribosylglycinamide synthetase</fullName>
    </alternativeName>
</protein>
<evidence type="ECO:0000313" key="18">
    <source>
        <dbReference type="Proteomes" id="UP000177383"/>
    </source>
</evidence>
<dbReference type="PROSITE" id="PS00184">
    <property type="entry name" value="GARS"/>
    <property type="match status" value="1"/>
</dbReference>
<organism evidence="17 18">
    <name type="scientific">Candidatus Gottesmanbacteria bacterium RIFCSPHIGHO2_01_FULL_39_10</name>
    <dbReference type="NCBI Taxonomy" id="1798375"/>
    <lineage>
        <taxon>Bacteria</taxon>
        <taxon>Candidatus Gottesmaniibacteriota</taxon>
    </lineage>
</organism>
<keyword evidence="7 15" id="KW-0547">Nucleotide-binding</keyword>
<dbReference type="UniPathway" id="UPA00074">
    <property type="reaction ID" value="UER00125"/>
</dbReference>
<dbReference type="GO" id="GO:0006189">
    <property type="term" value="P:'de novo' IMP biosynthetic process"/>
    <property type="evidence" value="ECO:0007669"/>
    <property type="project" value="UniProtKB-UniRule"/>
</dbReference>
<dbReference type="InterPro" id="IPR011054">
    <property type="entry name" value="Rudment_hybrid_motif"/>
</dbReference>
<evidence type="ECO:0000256" key="14">
    <source>
        <dbReference type="HAMAP-Rule" id="MF_00138"/>
    </source>
</evidence>
<dbReference type="SUPFAM" id="SSF51246">
    <property type="entry name" value="Rudiment single hybrid motif"/>
    <property type="match status" value="1"/>
</dbReference>
<evidence type="ECO:0000256" key="15">
    <source>
        <dbReference type="PROSITE-ProRule" id="PRU00409"/>
    </source>
</evidence>
<dbReference type="GO" id="GO:0005524">
    <property type="term" value="F:ATP binding"/>
    <property type="evidence" value="ECO:0007669"/>
    <property type="project" value="UniProtKB-UniRule"/>
</dbReference>
<dbReference type="EC" id="6.3.4.13" evidence="4 14"/>
<evidence type="ECO:0000313" key="17">
    <source>
        <dbReference type="EMBL" id="OGG13037.1"/>
    </source>
</evidence>
<keyword evidence="10" id="KW-0464">Manganese</keyword>
<name>A0A1F5ZLQ9_9BACT</name>
<dbReference type="PROSITE" id="PS50975">
    <property type="entry name" value="ATP_GRASP"/>
    <property type="match status" value="1"/>
</dbReference>
<proteinExistence type="inferred from homology"/>
<dbReference type="Gene3D" id="3.90.600.10">
    <property type="entry name" value="Phosphoribosylglycinamide synthetase, C-terminal domain"/>
    <property type="match status" value="1"/>
</dbReference>
<dbReference type="Pfam" id="PF01071">
    <property type="entry name" value="GARS_A"/>
    <property type="match status" value="1"/>
</dbReference>
<evidence type="ECO:0000256" key="10">
    <source>
        <dbReference type="ARBA" id="ARBA00023211"/>
    </source>
</evidence>
<dbReference type="InterPro" id="IPR020559">
    <property type="entry name" value="PRibGlycinamide_synth_CS"/>
</dbReference>
<dbReference type="InterPro" id="IPR020562">
    <property type="entry name" value="PRibGlycinamide_synth_N"/>
</dbReference>
<dbReference type="Proteomes" id="UP000177383">
    <property type="component" value="Unassembled WGS sequence"/>
</dbReference>
<sequence length="420" mass="46030">MKILIIGSGGREHAIVWKIAQSPKVKKIYCAPGNPGISQLAENVPIEVTQLDRLVQFAKDMQIDLTFVGPEVPLIDGIVDIFQKNKLTIIGPTKKAAQLEGSKTFAKKILKKYNIPTAGFETFSDYKKAKTYLENSLYPIVIKASGQAAGKGVLVAQNKKEALQFLNEIMIAKVFGASGNQVVIEEYLAGQEVSFIVATDGKDFISFLPSQDHKRIYDGDKGPNTGGMGAYAPVPFVTKKLIEKIEKTIVAPTIKAMAKEGIPYSGILYPGLILTEDGPKVLEFNCRFGDPETQPLMTLLKTDLIDILLAIKNKKIKNLKLKWHPGSSVCVVLTSYGYPGSYETGKEIRGLPQKNISIFHSGTKLVNNKIVTSGGRVLGITAQDKDLKSAIKKVYKYIGKKGVHFSSMHYRKDIGKKGLL</sequence>
<dbReference type="GO" id="GO:0046872">
    <property type="term" value="F:metal ion binding"/>
    <property type="evidence" value="ECO:0007669"/>
    <property type="project" value="UniProtKB-KW"/>
</dbReference>
<comment type="similarity">
    <text evidence="11 14">Belongs to the GARS family.</text>
</comment>
<dbReference type="SMART" id="SM01210">
    <property type="entry name" value="GARS_C"/>
    <property type="match status" value="1"/>
</dbReference>
<evidence type="ECO:0000256" key="9">
    <source>
        <dbReference type="ARBA" id="ARBA00022840"/>
    </source>
</evidence>
<dbReference type="GO" id="GO:0004637">
    <property type="term" value="F:phosphoribosylamine-glycine ligase activity"/>
    <property type="evidence" value="ECO:0007669"/>
    <property type="project" value="UniProtKB-UniRule"/>
</dbReference>
<dbReference type="InterPro" id="IPR000115">
    <property type="entry name" value="PRibGlycinamide_synth"/>
</dbReference>
<dbReference type="InterPro" id="IPR013815">
    <property type="entry name" value="ATP_grasp_subdomain_1"/>
</dbReference>
<dbReference type="FunFam" id="3.30.470.20:FF:000018">
    <property type="entry name" value="Trifunctional purine biosynthetic protein adenosine-3"/>
    <property type="match status" value="1"/>
</dbReference>
<evidence type="ECO:0000259" key="16">
    <source>
        <dbReference type="PROSITE" id="PS50975"/>
    </source>
</evidence>
<dbReference type="AlphaFoldDB" id="A0A1F5ZLQ9"/>
<comment type="catalytic activity">
    <reaction evidence="14">
        <text>5-phospho-beta-D-ribosylamine + glycine + ATP = N(1)-(5-phospho-beta-D-ribosyl)glycinamide + ADP + phosphate + H(+)</text>
        <dbReference type="Rhea" id="RHEA:17453"/>
        <dbReference type="ChEBI" id="CHEBI:15378"/>
        <dbReference type="ChEBI" id="CHEBI:30616"/>
        <dbReference type="ChEBI" id="CHEBI:43474"/>
        <dbReference type="ChEBI" id="CHEBI:57305"/>
        <dbReference type="ChEBI" id="CHEBI:58681"/>
        <dbReference type="ChEBI" id="CHEBI:143788"/>
        <dbReference type="ChEBI" id="CHEBI:456216"/>
        <dbReference type="EC" id="6.3.4.13"/>
    </reaction>
</comment>
<dbReference type="SUPFAM" id="SSF56059">
    <property type="entry name" value="Glutathione synthetase ATP-binding domain-like"/>
    <property type="match status" value="1"/>
</dbReference>
<accession>A0A1F5ZLQ9</accession>
<evidence type="ECO:0000256" key="12">
    <source>
        <dbReference type="ARBA" id="ARBA00042242"/>
    </source>
</evidence>